<dbReference type="Proteomes" id="UP001202328">
    <property type="component" value="Unassembled WGS sequence"/>
</dbReference>
<feature type="region of interest" description="Disordered" evidence="1">
    <location>
        <begin position="64"/>
        <end position="83"/>
    </location>
</feature>
<protein>
    <submittedName>
        <fullName evidence="2">Uncharacterized protein</fullName>
    </submittedName>
</protein>
<feature type="compositionally biased region" description="Polar residues" evidence="1">
    <location>
        <begin position="64"/>
        <end position="74"/>
    </location>
</feature>
<name>A0AAD4SEH5_9MAGN</name>
<dbReference type="AlphaFoldDB" id="A0AAD4SEH5"/>
<organism evidence="2 3">
    <name type="scientific">Papaver atlanticum</name>
    <dbReference type="NCBI Taxonomy" id="357466"/>
    <lineage>
        <taxon>Eukaryota</taxon>
        <taxon>Viridiplantae</taxon>
        <taxon>Streptophyta</taxon>
        <taxon>Embryophyta</taxon>
        <taxon>Tracheophyta</taxon>
        <taxon>Spermatophyta</taxon>
        <taxon>Magnoliopsida</taxon>
        <taxon>Ranunculales</taxon>
        <taxon>Papaveraceae</taxon>
        <taxon>Papaveroideae</taxon>
        <taxon>Papaver</taxon>
    </lineage>
</organism>
<dbReference type="EMBL" id="JAJJMB010011222">
    <property type="protein sequence ID" value="KAI3903568.1"/>
    <property type="molecule type" value="Genomic_DNA"/>
</dbReference>
<comment type="caution">
    <text evidence="2">The sequence shown here is derived from an EMBL/GenBank/DDBJ whole genome shotgun (WGS) entry which is preliminary data.</text>
</comment>
<reference evidence="2" key="1">
    <citation type="submission" date="2022-04" db="EMBL/GenBank/DDBJ databases">
        <title>A functionally conserved STORR gene fusion in Papaver species that diverged 16.8 million years ago.</title>
        <authorList>
            <person name="Catania T."/>
        </authorList>
    </citation>
    <scope>NUCLEOTIDE SEQUENCE</scope>
    <source>
        <strain evidence="2">S-188037</strain>
    </source>
</reference>
<sequence length="83" mass="9433">MHKSRPMTAMCPRTDVSLVFTKVALDSGSQTTRMKKQNVSSSPAINEGLTGLQQPYRNQTRFCEPKQQQQQHFSESPPIFYIS</sequence>
<keyword evidence="3" id="KW-1185">Reference proteome</keyword>
<evidence type="ECO:0000313" key="2">
    <source>
        <dbReference type="EMBL" id="KAI3903568.1"/>
    </source>
</evidence>
<proteinExistence type="predicted"/>
<evidence type="ECO:0000256" key="1">
    <source>
        <dbReference type="SAM" id="MobiDB-lite"/>
    </source>
</evidence>
<feature type="compositionally biased region" description="Polar residues" evidence="1">
    <location>
        <begin position="31"/>
        <end position="44"/>
    </location>
</feature>
<feature type="region of interest" description="Disordered" evidence="1">
    <location>
        <begin position="31"/>
        <end position="50"/>
    </location>
</feature>
<gene>
    <name evidence="2" type="ORF">MKW98_032222</name>
</gene>
<accession>A0AAD4SEH5</accession>
<evidence type="ECO:0000313" key="3">
    <source>
        <dbReference type="Proteomes" id="UP001202328"/>
    </source>
</evidence>